<feature type="compositionally biased region" description="Polar residues" evidence="6">
    <location>
        <begin position="286"/>
        <end position="300"/>
    </location>
</feature>
<evidence type="ECO:0000256" key="3">
    <source>
        <dbReference type="ARBA" id="ARBA00022989"/>
    </source>
</evidence>
<reference evidence="9" key="1">
    <citation type="submission" date="2015-01" db="EMBL/GenBank/DDBJ databases">
        <title>The Genome Sequence of Cladophialophora bantiana CBS 173.52.</title>
        <authorList>
            <consortium name="The Broad Institute Genomics Platform"/>
            <person name="Cuomo C."/>
            <person name="de Hoog S."/>
            <person name="Gorbushina A."/>
            <person name="Stielow B."/>
            <person name="Teixiera M."/>
            <person name="Abouelleil A."/>
            <person name="Chapman S.B."/>
            <person name="Priest M."/>
            <person name="Young S.K."/>
            <person name="Wortman J."/>
            <person name="Nusbaum C."/>
            <person name="Birren B."/>
        </authorList>
    </citation>
    <scope>NUCLEOTIDE SEQUENCE [LARGE SCALE GENOMIC DNA]</scope>
    <source>
        <strain evidence="9">CBS 173.52</strain>
    </source>
</reference>
<evidence type="ECO:0000256" key="1">
    <source>
        <dbReference type="ARBA" id="ARBA00004141"/>
    </source>
</evidence>
<feature type="domain" description="Rhodopsin" evidence="8">
    <location>
        <begin position="22"/>
        <end position="263"/>
    </location>
</feature>
<feature type="transmembrane region" description="Helical" evidence="7">
    <location>
        <begin position="165"/>
        <end position="188"/>
    </location>
</feature>
<feature type="transmembrane region" description="Helical" evidence="7">
    <location>
        <begin position="42"/>
        <end position="64"/>
    </location>
</feature>
<feature type="transmembrane region" description="Helical" evidence="7">
    <location>
        <begin position="234"/>
        <end position="261"/>
    </location>
</feature>
<dbReference type="VEuPathDB" id="FungiDB:Z519_05448"/>
<keyword evidence="4 7" id="KW-0472">Membrane</keyword>
<accession>A0A0D2G6B7</accession>
<dbReference type="AlphaFoldDB" id="A0A0D2G6B7"/>
<name>A0A0D2G6B7_CLAB1</name>
<evidence type="ECO:0000259" key="8">
    <source>
        <dbReference type="Pfam" id="PF20684"/>
    </source>
</evidence>
<keyword evidence="2 7" id="KW-0812">Transmembrane</keyword>
<feature type="transmembrane region" description="Helical" evidence="7">
    <location>
        <begin position="200"/>
        <end position="222"/>
    </location>
</feature>
<evidence type="ECO:0000256" key="6">
    <source>
        <dbReference type="SAM" id="MobiDB-lite"/>
    </source>
</evidence>
<protein>
    <recommendedName>
        <fullName evidence="8">Rhodopsin domain-containing protein</fullName>
    </recommendedName>
</protein>
<dbReference type="HOGENOM" id="CLU_028200_6_1_1"/>
<dbReference type="InterPro" id="IPR049326">
    <property type="entry name" value="Rhodopsin_dom_fungi"/>
</dbReference>
<feature type="transmembrane region" description="Helical" evidence="7">
    <location>
        <begin position="6"/>
        <end position="22"/>
    </location>
</feature>
<sequence length="359" mass="39421">MSTELDAISGTFGGLVILIVLLRMTTRMPPFKAAFGWDDGLILVSAAFAIFSSLNTFIMTHYGFGRDIFTIPPDDIETVLKMFYAGEMTYDITNAVTKISILAFYLRIFTDPKFKISAYILMGFVAAFLVAILPATIFQCTPISYMWTGWTGETEGHCIDVSSLTWVASSVNIIQDIAVILLPIPHLLKLSLSRKKKIQIVSMFCVGLFVTVASIVRLSSLIRFKATLNFSWDYVAVCYMSVVEIDVGVICACMPAMQLLLRRVAPRLFGSTADKSSYLHPHTGGPRSQSRTFRNTGTRHSIAPNTITKTLTATVTEVAKDSDSVMELVDNPNKKGNSHEGGSFATMSSADDGNKPNGW</sequence>
<evidence type="ECO:0000256" key="2">
    <source>
        <dbReference type="ARBA" id="ARBA00022692"/>
    </source>
</evidence>
<comment type="subcellular location">
    <subcellularLocation>
        <location evidence="1">Membrane</location>
        <topology evidence="1">Multi-pass membrane protein</topology>
    </subcellularLocation>
</comment>
<proteinExistence type="inferred from homology"/>
<evidence type="ECO:0000256" key="4">
    <source>
        <dbReference type="ARBA" id="ARBA00023136"/>
    </source>
</evidence>
<feature type="region of interest" description="Disordered" evidence="6">
    <location>
        <begin position="276"/>
        <end position="300"/>
    </location>
</feature>
<comment type="similarity">
    <text evidence="5">Belongs to the SAT4 family.</text>
</comment>
<dbReference type="GO" id="GO:0016020">
    <property type="term" value="C:membrane"/>
    <property type="evidence" value="ECO:0007669"/>
    <property type="project" value="UniProtKB-SubCell"/>
</dbReference>
<dbReference type="EMBL" id="KN846986">
    <property type="protein sequence ID" value="KIW94132.1"/>
    <property type="molecule type" value="Genomic_DNA"/>
</dbReference>
<organism evidence="9 10">
    <name type="scientific">Cladophialophora bantiana (strain ATCC 10958 / CBS 173.52 / CDC B-1940 / NIH 8579)</name>
    <name type="common">Xylohypha bantiana</name>
    <dbReference type="NCBI Taxonomy" id="1442370"/>
    <lineage>
        <taxon>Eukaryota</taxon>
        <taxon>Fungi</taxon>
        <taxon>Dikarya</taxon>
        <taxon>Ascomycota</taxon>
        <taxon>Pezizomycotina</taxon>
        <taxon>Eurotiomycetes</taxon>
        <taxon>Chaetothyriomycetidae</taxon>
        <taxon>Chaetothyriales</taxon>
        <taxon>Herpotrichiellaceae</taxon>
        <taxon>Cladophialophora</taxon>
    </lineage>
</organism>
<evidence type="ECO:0000313" key="10">
    <source>
        <dbReference type="Proteomes" id="UP000053789"/>
    </source>
</evidence>
<keyword evidence="3 7" id="KW-1133">Transmembrane helix</keyword>
<evidence type="ECO:0000313" key="9">
    <source>
        <dbReference type="EMBL" id="KIW94132.1"/>
    </source>
</evidence>
<keyword evidence="10" id="KW-1185">Reference proteome</keyword>
<dbReference type="Pfam" id="PF20684">
    <property type="entry name" value="Fung_rhodopsin"/>
    <property type="match status" value="1"/>
</dbReference>
<dbReference type="GeneID" id="27698376"/>
<feature type="region of interest" description="Disordered" evidence="6">
    <location>
        <begin position="322"/>
        <end position="359"/>
    </location>
</feature>
<dbReference type="PANTHER" id="PTHR33048">
    <property type="entry name" value="PTH11-LIKE INTEGRAL MEMBRANE PROTEIN (AFU_ORTHOLOGUE AFUA_5G11245)"/>
    <property type="match status" value="1"/>
</dbReference>
<dbReference type="InterPro" id="IPR052337">
    <property type="entry name" value="SAT4-like"/>
</dbReference>
<feature type="transmembrane region" description="Helical" evidence="7">
    <location>
        <begin position="84"/>
        <end position="106"/>
    </location>
</feature>
<gene>
    <name evidence="9" type="ORF">Z519_05448</name>
</gene>
<dbReference type="OrthoDB" id="2496787at2759"/>
<dbReference type="Proteomes" id="UP000053789">
    <property type="component" value="Unassembled WGS sequence"/>
</dbReference>
<dbReference type="RefSeq" id="XP_016620801.1">
    <property type="nucleotide sequence ID" value="XM_016763188.1"/>
</dbReference>
<evidence type="ECO:0000256" key="5">
    <source>
        <dbReference type="ARBA" id="ARBA00038359"/>
    </source>
</evidence>
<evidence type="ECO:0000256" key="7">
    <source>
        <dbReference type="SAM" id="Phobius"/>
    </source>
</evidence>
<feature type="transmembrane region" description="Helical" evidence="7">
    <location>
        <begin position="118"/>
        <end position="145"/>
    </location>
</feature>
<dbReference type="PANTHER" id="PTHR33048:SF143">
    <property type="entry name" value="EXTRACELLULAR MEMBRANE PROTEIN CFEM DOMAIN-CONTAINING PROTEIN-RELATED"/>
    <property type="match status" value="1"/>
</dbReference>